<dbReference type="PROSITE" id="PS50977">
    <property type="entry name" value="HTH_TETR_2"/>
    <property type="match status" value="1"/>
</dbReference>
<proteinExistence type="predicted"/>
<reference evidence="5 6" key="1">
    <citation type="submission" date="2021-02" db="EMBL/GenBank/DDBJ databases">
        <title>Bacillus sp. RD4P76, an endophyte from a halophyte.</title>
        <authorList>
            <person name="Sun J.-Q."/>
        </authorList>
    </citation>
    <scope>NUCLEOTIDE SEQUENCE [LARGE SCALE GENOMIC DNA]</scope>
    <source>
        <strain evidence="5 6">RD4P76</strain>
    </source>
</reference>
<dbReference type="InterPro" id="IPR001647">
    <property type="entry name" value="HTH_TetR"/>
</dbReference>
<sequence>MRNLGSDLRVIRTKESIKNALIELIEEKGFEAITVKDITTKAKINRGTFYSHYQDKYDLMIRCEEELVKEMEDKIIKNMPRLIADLETNAPDTMPFAILIPFFEFINRNRGFMKALLGPKGDLSFQTKLKVFMRKALFESNQTIFKQEKLLVPPEYLVTYIASAHIGVIQEWLNSDREESPQEIARIIITMTINGPFYAAGLNIGKRDITN</sequence>
<keyword evidence="6" id="KW-1185">Reference proteome</keyword>
<dbReference type="Gene3D" id="1.10.357.10">
    <property type="entry name" value="Tetracycline Repressor, domain 2"/>
    <property type="match status" value="1"/>
</dbReference>
<keyword evidence="2 3" id="KW-0238">DNA-binding</keyword>
<dbReference type="PRINTS" id="PR00455">
    <property type="entry name" value="HTHTETR"/>
</dbReference>
<dbReference type="InterPro" id="IPR009057">
    <property type="entry name" value="Homeodomain-like_sf"/>
</dbReference>
<feature type="domain" description="HTH tetR-type" evidence="4">
    <location>
        <begin position="11"/>
        <end position="71"/>
    </location>
</feature>
<dbReference type="PANTHER" id="PTHR43479">
    <property type="entry name" value="ACREF/ENVCD OPERON REPRESSOR-RELATED"/>
    <property type="match status" value="1"/>
</dbReference>
<dbReference type="EMBL" id="JAFELM010000028">
    <property type="protein sequence ID" value="MBM6617955.1"/>
    <property type="molecule type" value="Genomic_DNA"/>
</dbReference>
<accession>A0ABS2DIY1</accession>
<organism evidence="5 6">
    <name type="scientific">Bacillus suaedaesalsae</name>
    <dbReference type="NCBI Taxonomy" id="2810349"/>
    <lineage>
        <taxon>Bacteria</taxon>
        <taxon>Bacillati</taxon>
        <taxon>Bacillota</taxon>
        <taxon>Bacilli</taxon>
        <taxon>Bacillales</taxon>
        <taxon>Bacillaceae</taxon>
        <taxon>Bacillus</taxon>
    </lineage>
</organism>
<dbReference type="InterPro" id="IPR050624">
    <property type="entry name" value="HTH-type_Tx_Regulator"/>
</dbReference>
<feature type="DNA-binding region" description="H-T-H motif" evidence="3">
    <location>
        <begin position="34"/>
        <end position="53"/>
    </location>
</feature>
<evidence type="ECO:0000313" key="6">
    <source>
        <dbReference type="Proteomes" id="UP001518925"/>
    </source>
</evidence>
<evidence type="ECO:0000256" key="2">
    <source>
        <dbReference type="ARBA" id="ARBA00023125"/>
    </source>
</evidence>
<dbReference type="PANTHER" id="PTHR43479:SF7">
    <property type="entry name" value="TETR-FAMILY TRANSCRIPTIONAL REGULATOR"/>
    <property type="match status" value="1"/>
</dbReference>
<protein>
    <submittedName>
        <fullName evidence="5">TetR/AcrR family transcriptional regulator</fullName>
    </submittedName>
</protein>
<evidence type="ECO:0000256" key="3">
    <source>
        <dbReference type="PROSITE-ProRule" id="PRU00335"/>
    </source>
</evidence>
<evidence type="ECO:0000256" key="1">
    <source>
        <dbReference type="ARBA" id="ARBA00022491"/>
    </source>
</evidence>
<keyword evidence="1" id="KW-0678">Repressor</keyword>
<dbReference type="InterPro" id="IPR039532">
    <property type="entry name" value="TetR_C_Firmicutes"/>
</dbReference>
<dbReference type="RefSeq" id="WP_204203305.1">
    <property type="nucleotide sequence ID" value="NZ_JAFELM010000028.1"/>
</dbReference>
<name>A0ABS2DIY1_9BACI</name>
<dbReference type="Pfam" id="PF00440">
    <property type="entry name" value="TetR_N"/>
    <property type="match status" value="1"/>
</dbReference>
<evidence type="ECO:0000259" key="4">
    <source>
        <dbReference type="PROSITE" id="PS50977"/>
    </source>
</evidence>
<dbReference type="SUPFAM" id="SSF46689">
    <property type="entry name" value="Homeodomain-like"/>
    <property type="match status" value="1"/>
</dbReference>
<gene>
    <name evidence="5" type="ORF">JR050_09765</name>
</gene>
<comment type="caution">
    <text evidence="5">The sequence shown here is derived from an EMBL/GenBank/DDBJ whole genome shotgun (WGS) entry which is preliminary data.</text>
</comment>
<evidence type="ECO:0000313" key="5">
    <source>
        <dbReference type="EMBL" id="MBM6617955.1"/>
    </source>
</evidence>
<dbReference type="Pfam" id="PF14278">
    <property type="entry name" value="TetR_C_8"/>
    <property type="match status" value="1"/>
</dbReference>
<dbReference type="Proteomes" id="UP001518925">
    <property type="component" value="Unassembled WGS sequence"/>
</dbReference>